<protein>
    <submittedName>
        <fullName evidence="1 2">Uncharacterized protein</fullName>
    </submittedName>
</protein>
<reference evidence="2" key="3">
    <citation type="submission" date="2020-12" db="UniProtKB">
        <authorList>
            <consortium name="EnsemblPlants"/>
        </authorList>
    </citation>
    <scope>IDENTIFICATION</scope>
</reference>
<gene>
    <name evidence="1" type="ORF">PHYPA_008513</name>
</gene>
<dbReference type="AlphaFoldDB" id="A0A2K1KEG1"/>
<name>A0A2K1KEG1_PHYPA</name>
<dbReference type="EMBL" id="ABEU02000006">
    <property type="protein sequence ID" value="PNR52139.1"/>
    <property type="molecule type" value="Genomic_DNA"/>
</dbReference>
<evidence type="ECO:0000313" key="3">
    <source>
        <dbReference type="Proteomes" id="UP000006727"/>
    </source>
</evidence>
<dbReference type="Proteomes" id="UP000006727">
    <property type="component" value="Chromosome 6"/>
</dbReference>
<dbReference type="EnsemblPlants" id="Pp3c6_4980V3.1">
    <property type="protein sequence ID" value="PAC:32975694.CDS.1"/>
    <property type="gene ID" value="Pp3c6_4980"/>
</dbReference>
<dbReference type="PaxDb" id="3218-PP1S180_154V6.1"/>
<keyword evidence="3" id="KW-1185">Reference proteome</keyword>
<dbReference type="InParanoid" id="A0A2K1KEG1"/>
<dbReference type="Gramene" id="Pp3c6_4980V3.2">
    <property type="protein sequence ID" value="PAC:32975695.CDS.1"/>
    <property type="gene ID" value="Pp3c6_4980"/>
</dbReference>
<proteinExistence type="predicted"/>
<dbReference type="EnsemblPlants" id="Pp3c6_4980V3.2">
    <property type="protein sequence ID" value="PAC:32975695.CDS.1"/>
    <property type="gene ID" value="Pp3c6_4980"/>
</dbReference>
<reference evidence="1 3" key="2">
    <citation type="journal article" date="2018" name="Plant J.">
        <title>The Physcomitrella patens chromosome-scale assembly reveals moss genome structure and evolution.</title>
        <authorList>
            <person name="Lang D."/>
            <person name="Ullrich K.K."/>
            <person name="Murat F."/>
            <person name="Fuchs J."/>
            <person name="Jenkins J."/>
            <person name="Haas F.B."/>
            <person name="Piednoel M."/>
            <person name="Gundlach H."/>
            <person name="Van Bel M."/>
            <person name="Meyberg R."/>
            <person name="Vives C."/>
            <person name="Morata J."/>
            <person name="Symeonidi A."/>
            <person name="Hiss M."/>
            <person name="Muchero W."/>
            <person name="Kamisugi Y."/>
            <person name="Saleh O."/>
            <person name="Blanc G."/>
            <person name="Decker E.L."/>
            <person name="van Gessel N."/>
            <person name="Grimwood J."/>
            <person name="Hayes R.D."/>
            <person name="Graham S.W."/>
            <person name="Gunter L.E."/>
            <person name="McDaniel S.F."/>
            <person name="Hoernstein S.N.W."/>
            <person name="Larsson A."/>
            <person name="Li F.W."/>
            <person name="Perroud P.F."/>
            <person name="Phillips J."/>
            <person name="Ranjan P."/>
            <person name="Rokshar D.S."/>
            <person name="Rothfels C.J."/>
            <person name="Schneider L."/>
            <person name="Shu S."/>
            <person name="Stevenson D.W."/>
            <person name="Thummler F."/>
            <person name="Tillich M."/>
            <person name="Villarreal Aguilar J.C."/>
            <person name="Widiez T."/>
            <person name="Wong G.K."/>
            <person name="Wymore A."/>
            <person name="Zhang Y."/>
            <person name="Zimmer A.D."/>
            <person name="Quatrano R.S."/>
            <person name="Mayer K.F.X."/>
            <person name="Goodstein D."/>
            <person name="Casacuberta J.M."/>
            <person name="Vandepoele K."/>
            <person name="Reski R."/>
            <person name="Cuming A.C."/>
            <person name="Tuskan G.A."/>
            <person name="Maumus F."/>
            <person name="Salse J."/>
            <person name="Schmutz J."/>
            <person name="Rensing S.A."/>
        </authorList>
    </citation>
    <scope>NUCLEOTIDE SEQUENCE [LARGE SCALE GENOMIC DNA]</scope>
    <source>
        <strain evidence="2 3">cv. Gransden 2004</strain>
    </source>
</reference>
<evidence type="ECO:0000313" key="2">
    <source>
        <dbReference type="EnsemblPlants" id="PAC:32975694.CDS.1"/>
    </source>
</evidence>
<organism evidence="1">
    <name type="scientific">Physcomitrium patens</name>
    <name type="common">Spreading-leaved earth moss</name>
    <name type="synonym">Physcomitrella patens</name>
    <dbReference type="NCBI Taxonomy" id="3218"/>
    <lineage>
        <taxon>Eukaryota</taxon>
        <taxon>Viridiplantae</taxon>
        <taxon>Streptophyta</taxon>
        <taxon>Embryophyta</taxon>
        <taxon>Bryophyta</taxon>
        <taxon>Bryophytina</taxon>
        <taxon>Bryopsida</taxon>
        <taxon>Funariidae</taxon>
        <taxon>Funariales</taxon>
        <taxon>Funariaceae</taxon>
        <taxon>Physcomitrium</taxon>
    </lineage>
</organism>
<evidence type="ECO:0000313" key="1">
    <source>
        <dbReference type="EMBL" id="PNR52139.1"/>
    </source>
</evidence>
<accession>A0A2K1KEG1</accession>
<dbReference type="Gramene" id="Pp3c6_4980V3.1">
    <property type="protein sequence ID" value="PAC:32975694.CDS.1"/>
    <property type="gene ID" value="Pp3c6_4980"/>
</dbReference>
<sequence>MTILLSGLGSSQQVQFSLVLLLDFEQQNRLQRRYPSGLAHIVHISCQELQPTHDALAPDFCEVIDNWALFLHAFFYCRNSASQSHIFT</sequence>
<reference evidence="1 3" key="1">
    <citation type="journal article" date="2008" name="Science">
        <title>The Physcomitrella genome reveals evolutionary insights into the conquest of land by plants.</title>
        <authorList>
            <person name="Rensing S."/>
            <person name="Lang D."/>
            <person name="Zimmer A."/>
            <person name="Terry A."/>
            <person name="Salamov A."/>
            <person name="Shapiro H."/>
            <person name="Nishiyama T."/>
            <person name="Perroud P.-F."/>
            <person name="Lindquist E."/>
            <person name="Kamisugi Y."/>
            <person name="Tanahashi T."/>
            <person name="Sakakibara K."/>
            <person name="Fujita T."/>
            <person name="Oishi K."/>
            <person name="Shin-I T."/>
            <person name="Kuroki Y."/>
            <person name="Toyoda A."/>
            <person name="Suzuki Y."/>
            <person name="Hashimoto A."/>
            <person name="Yamaguchi K."/>
            <person name="Sugano A."/>
            <person name="Kohara Y."/>
            <person name="Fujiyama A."/>
            <person name="Anterola A."/>
            <person name="Aoki S."/>
            <person name="Ashton N."/>
            <person name="Barbazuk W.B."/>
            <person name="Barker E."/>
            <person name="Bennetzen J."/>
            <person name="Bezanilla M."/>
            <person name="Blankenship R."/>
            <person name="Cho S.H."/>
            <person name="Dutcher S."/>
            <person name="Estelle M."/>
            <person name="Fawcett J.A."/>
            <person name="Gundlach H."/>
            <person name="Hanada K."/>
            <person name="Heyl A."/>
            <person name="Hicks K.A."/>
            <person name="Hugh J."/>
            <person name="Lohr M."/>
            <person name="Mayer K."/>
            <person name="Melkozernov A."/>
            <person name="Murata T."/>
            <person name="Nelson D."/>
            <person name="Pils B."/>
            <person name="Prigge M."/>
            <person name="Reiss B."/>
            <person name="Renner T."/>
            <person name="Rombauts S."/>
            <person name="Rushton P."/>
            <person name="Sanderfoot A."/>
            <person name="Schween G."/>
            <person name="Shiu S.-H."/>
            <person name="Stueber K."/>
            <person name="Theodoulou F.L."/>
            <person name="Tu H."/>
            <person name="Van de Peer Y."/>
            <person name="Verrier P.J."/>
            <person name="Waters E."/>
            <person name="Wood A."/>
            <person name="Yang L."/>
            <person name="Cove D."/>
            <person name="Cuming A."/>
            <person name="Hasebe M."/>
            <person name="Lucas S."/>
            <person name="Mishler D.B."/>
            <person name="Reski R."/>
            <person name="Grigoriev I."/>
            <person name="Quatrano R.S."/>
            <person name="Boore J.L."/>
        </authorList>
    </citation>
    <scope>NUCLEOTIDE SEQUENCE [LARGE SCALE GENOMIC DNA]</scope>
    <source>
        <strain evidence="2 3">cv. Gransden 2004</strain>
    </source>
</reference>